<comment type="similarity">
    <text evidence="1">Belongs to the membrane fusion protein (MFP) (TC 8.A.1) family.</text>
</comment>
<feature type="signal peptide" evidence="4">
    <location>
        <begin position="1"/>
        <end position="26"/>
    </location>
</feature>
<sequence length="450" mass="46710">MTLRHPFPSRRGAVLAGALAALTALALSGCDRNEAAPAPEAAPTVEGGTLRYPAGHAQLRLLRVAPARADQAGELVLPAHVVWDESRTQRVFAPLAGRVEQLCADVGQPVRRGALLARLMSADLGQAQADAARALADQRQAAQQLARQRELSEAGIVARRDLEQAEADSARADAEAARARNRLNLYGAGDGIDQRLGLRAGIAGVVVERNLNPGAELRPDQAGPGVPPLFVISDPSRLWVVIDAREDDLAALRPGTRFTLDVPAWPKRSFAAVVTATSDAIDPATRTIKVRAEVDNGERLLKAEMLGNARLPRVDGAAVIVPASALMLEGDRHWVFVQTKPGVFEPRAVQVARIGAGQAAVASGLRAGENVVTDNALLLARQFHLGEAVSTRGVAGTSPVPDTPAATAPSAGPATSSPPRPARADAGTAAGAANAANAADATIAVKKARG</sequence>
<dbReference type="PROSITE" id="PS51318">
    <property type="entry name" value="TAT"/>
    <property type="match status" value="1"/>
</dbReference>
<feature type="domain" description="CzcB-like barrel-sandwich hybrid" evidence="6">
    <location>
        <begin position="87"/>
        <end position="221"/>
    </location>
</feature>
<dbReference type="InterPro" id="IPR058792">
    <property type="entry name" value="Beta-barrel_RND_2"/>
</dbReference>
<dbReference type="SUPFAM" id="SSF111369">
    <property type="entry name" value="HlyD-like secretion proteins"/>
    <property type="match status" value="1"/>
</dbReference>
<dbReference type="GO" id="GO:0030288">
    <property type="term" value="C:outer membrane-bounded periplasmic space"/>
    <property type="evidence" value="ECO:0007669"/>
    <property type="project" value="TreeGrafter"/>
</dbReference>
<dbReference type="PANTHER" id="PTHR30097">
    <property type="entry name" value="CATION EFFLUX SYSTEM PROTEIN CUSB"/>
    <property type="match status" value="1"/>
</dbReference>
<dbReference type="GO" id="GO:0046914">
    <property type="term" value="F:transition metal ion binding"/>
    <property type="evidence" value="ECO:0007669"/>
    <property type="project" value="TreeGrafter"/>
</dbReference>
<dbReference type="Pfam" id="PF25954">
    <property type="entry name" value="Beta-barrel_RND_2"/>
    <property type="match status" value="1"/>
</dbReference>
<dbReference type="InterPro" id="IPR006143">
    <property type="entry name" value="RND_pump_MFP"/>
</dbReference>
<keyword evidence="2" id="KW-0813">Transport</keyword>
<feature type="region of interest" description="Disordered" evidence="3">
    <location>
        <begin position="392"/>
        <end position="437"/>
    </location>
</feature>
<dbReference type="GO" id="GO:0016020">
    <property type="term" value="C:membrane"/>
    <property type="evidence" value="ECO:0007669"/>
    <property type="project" value="InterPro"/>
</dbReference>
<comment type="caution">
    <text evidence="8">The sequence shown here is derived from an EMBL/GenBank/DDBJ whole genome shotgun (WGS) entry which is preliminary data.</text>
</comment>
<evidence type="ECO:0000259" key="6">
    <source>
        <dbReference type="Pfam" id="PF25973"/>
    </source>
</evidence>
<reference evidence="8 9" key="1">
    <citation type="journal article" date="2008" name="Int. J. Syst. Evol. Microbiol.">
        <title>Description of Roseateles aquatilis sp. nov. and Roseateles terrae sp. nov., in the class Betaproteobacteria, and emended description of the genus Roseateles.</title>
        <authorList>
            <person name="Gomila M."/>
            <person name="Bowien B."/>
            <person name="Falsen E."/>
            <person name="Moore E.R."/>
            <person name="Lalucat J."/>
        </authorList>
    </citation>
    <scope>NUCLEOTIDE SEQUENCE [LARGE SCALE GENOMIC DNA]</scope>
    <source>
        <strain evidence="8 9">CCUG 48205</strain>
    </source>
</reference>
<dbReference type="Gene3D" id="1.10.287.470">
    <property type="entry name" value="Helix hairpin bin"/>
    <property type="match status" value="1"/>
</dbReference>
<dbReference type="EMBL" id="NIOF01000018">
    <property type="protein sequence ID" value="OWQ84137.1"/>
    <property type="molecule type" value="Genomic_DNA"/>
</dbReference>
<dbReference type="FunFam" id="2.40.30.170:FF:000010">
    <property type="entry name" value="Efflux RND transporter periplasmic adaptor subunit"/>
    <property type="match status" value="1"/>
</dbReference>
<evidence type="ECO:0000259" key="7">
    <source>
        <dbReference type="Pfam" id="PF25975"/>
    </source>
</evidence>
<evidence type="ECO:0000256" key="3">
    <source>
        <dbReference type="SAM" id="MobiDB-lite"/>
    </source>
</evidence>
<accession>A0A246IVS8</accession>
<dbReference type="GO" id="GO:0060003">
    <property type="term" value="P:copper ion export"/>
    <property type="evidence" value="ECO:0007669"/>
    <property type="project" value="TreeGrafter"/>
</dbReference>
<feature type="domain" description="CzcB-like C-terminal circularly permuted SH3-like" evidence="7">
    <location>
        <begin position="319"/>
        <end position="378"/>
    </location>
</feature>
<organism evidence="8 9">
    <name type="scientific">Roseateles aquatilis</name>
    <dbReference type="NCBI Taxonomy" id="431061"/>
    <lineage>
        <taxon>Bacteria</taxon>
        <taxon>Pseudomonadati</taxon>
        <taxon>Pseudomonadota</taxon>
        <taxon>Betaproteobacteria</taxon>
        <taxon>Burkholderiales</taxon>
        <taxon>Sphaerotilaceae</taxon>
        <taxon>Roseateles</taxon>
    </lineage>
</organism>
<dbReference type="InterPro" id="IPR006311">
    <property type="entry name" value="TAT_signal"/>
</dbReference>
<evidence type="ECO:0000313" key="9">
    <source>
        <dbReference type="Proteomes" id="UP000197468"/>
    </source>
</evidence>
<feature type="domain" description="CusB-like beta-barrel" evidence="5">
    <location>
        <begin position="238"/>
        <end position="311"/>
    </location>
</feature>
<evidence type="ECO:0000313" key="8">
    <source>
        <dbReference type="EMBL" id="OWQ84137.1"/>
    </source>
</evidence>
<feature type="compositionally biased region" description="Low complexity" evidence="3">
    <location>
        <begin position="397"/>
        <end position="415"/>
    </location>
</feature>
<dbReference type="InterPro" id="IPR051909">
    <property type="entry name" value="MFP_Cation_Efflux"/>
</dbReference>
<evidence type="ECO:0000256" key="2">
    <source>
        <dbReference type="ARBA" id="ARBA00022448"/>
    </source>
</evidence>
<dbReference type="Gene3D" id="2.40.420.20">
    <property type="match status" value="1"/>
</dbReference>
<evidence type="ECO:0000259" key="5">
    <source>
        <dbReference type="Pfam" id="PF25954"/>
    </source>
</evidence>
<protein>
    <submittedName>
        <fullName evidence="8">Uncharacterized protein</fullName>
    </submittedName>
</protein>
<name>A0A246IVS8_9BURK</name>
<proteinExistence type="inferred from homology"/>
<dbReference type="PROSITE" id="PS51257">
    <property type="entry name" value="PROKAR_LIPOPROTEIN"/>
    <property type="match status" value="1"/>
</dbReference>
<dbReference type="InterPro" id="IPR058649">
    <property type="entry name" value="CzcB_C"/>
</dbReference>
<dbReference type="Pfam" id="PF25973">
    <property type="entry name" value="BSH_CzcB"/>
    <property type="match status" value="1"/>
</dbReference>
<dbReference type="Gene3D" id="2.40.30.170">
    <property type="match status" value="1"/>
</dbReference>
<feature type="compositionally biased region" description="Low complexity" evidence="3">
    <location>
        <begin position="424"/>
        <end position="437"/>
    </location>
</feature>
<dbReference type="GO" id="GO:0015679">
    <property type="term" value="P:plasma membrane copper ion transport"/>
    <property type="evidence" value="ECO:0007669"/>
    <property type="project" value="TreeGrafter"/>
</dbReference>
<gene>
    <name evidence="8" type="ORF">CDN99_24990</name>
</gene>
<feature type="chain" id="PRO_5012083250" evidence="4">
    <location>
        <begin position="27"/>
        <end position="450"/>
    </location>
</feature>
<keyword evidence="9" id="KW-1185">Reference proteome</keyword>
<dbReference type="PANTHER" id="PTHR30097:SF4">
    <property type="entry name" value="SLR6042 PROTEIN"/>
    <property type="match status" value="1"/>
</dbReference>
<dbReference type="InterPro" id="IPR058647">
    <property type="entry name" value="BSH_CzcB-like"/>
</dbReference>
<evidence type="ECO:0000256" key="1">
    <source>
        <dbReference type="ARBA" id="ARBA00009477"/>
    </source>
</evidence>
<dbReference type="NCBIfam" id="TIGR01730">
    <property type="entry name" value="RND_mfp"/>
    <property type="match status" value="1"/>
</dbReference>
<dbReference type="OrthoDB" id="9806939at2"/>
<dbReference type="GO" id="GO:0022857">
    <property type="term" value="F:transmembrane transporter activity"/>
    <property type="evidence" value="ECO:0007669"/>
    <property type="project" value="InterPro"/>
</dbReference>
<keyword evidence="4" id="KW-0732">Signal</keyword>
<dbReference type="AlphaFoldDB" id="A0A246IVS8"/>
<dbReference type="Pfam" id="PF25975">
    <property type="entry name" value="CzcB_C"/>
    <property type="match status" value="1"/>
</dbReference>
<evidence type="ECO:0000256" key="4">
    <source>
        <dbReference type="SAM" id="SignalP"/>
    </source>
</evidence>
<dbReference type="RefSeq" id="WP_088387934.1">
    <property type="nucleotide sequence ID" value="NZ_NIOF01000018.1"/>
</dbReference>
<dbReference type="Proteomes" id="UP000197468">
    <property type="component" value="Unassembled WGS sequence"/>
</dbReference>